<evidence type="ECO:0008006" key="3">
    <source>
        <dbReference type="Google" id="ProtNLM"/>
    </source>
</evidence>
<keyword evidence="2" id="KW-1185">Reference proteome</keyword>
<dbReference type="RefSeq" id="WP_144734368.1">
    <property type="nucleotide sequence ID" value="NZ_ML675592.1"/>
</dbReference>
<dbReference type="SUPFAM" id="SSF49503">
    <property type="entry name" value="Cupredoxins"/>
    <property type="match status" value="1"/>
</dbReference>
<evidence type="ECO:0000313" key="1">
    <source>
        <dbReference type="EMBL" id="TVP39253.1"/>
    </source>
</evidence>
<dbReference type="Gene3D" id="2.60.40.420">
    <property type="entry name" value="Cupredoxins - blue copper proteins"/>
    <property type="match status" value="1"/>
</dbReference>
<dbReference type="PANTHER" id="PTHR36507:SF1">
    <property type="entry name" value="BLL1555 PROTEIN"/>
    <property type="match status" value="1"/>
</dbReference>
<gene>
    <name evidence="1" type="ORF">NARC_180064</name>
</gene>
<protein>
    <recommendedName>
        <fullName evidence="3">Blue (type 1) copper domain-containing protein</fullName>
    </recommendedName>
</protein>
<dbReference type="InterPro" id="IPR008972">
    <property type="entry name" value="Cupredoxin"/>
</dbReference>
<evidence type="ECO:0000313" key="2">
    <source>
        <dbReference type="Proteomes" id="UP000315289"/>
    </source>
</evidence>
<dbReference type="Proteomes" id="UP000315289">
    <property type="component" value="Unassembled WGS sequence"/>
</dbReference>
<sequence length="227" mass="25181">MLVVKILHLGILFAVFIFTIHINAVYATVDAKNNNSSSTSNNTSSIKPDNYAIKVGEGNNTSSITKYFPDYVEITAGDSITWYNGVDVPNPHTVTFIRDLDNIEKIGVPFSVPNNTKFIPVLNNLGEPLEEKTSNGTKVVMMLNARALTPTVITSGDKVMKLKKDSVYAYNGSEKFVNSGPLLSLDKEQNFDYSFSSSFTVVFNKPGFFEYTCLFHPWMIGKLLVKP</sequence>
<dbReference type="AlphaFoldDB" id="A0A557SRM0"/>
<dbReference type="InterPro" id="IPR052721">
    <property type="entry name" value="ET_Amicyanin"/>
</dbReference>
<accession>A0A557SRM0</accession>
<organism evidence="1 2">
    <name type="scientific">Candidatus Nitrosocosmicus arcticus</name>
    <dbReference type="NCBI Taxonomy" id="2035267"/>
    <lineage>
        <taxon>Archaea</taxon>
        <taxon>Nitrososphaerota</taxon>
        <taxon>Nitrososphaeria</taxon>
        <taxon>Nitrososphaerales</taxon>
        <taxon>Nitrososphaeraceae</taxon>
        <taxon>Candidatus Nitrosocosmicus</taxon>
    </lineage>
</organism>
<name>A0A557SRM0_9ARCH</name>
<proteinExistence type="predicted"/>
<dbReference type="PANTHER" id="PTHR36507">
    <property type="entry name" value="BLL1555 PROTEIN"/>
    <property type="match status" value="1"/>
</dbReference>
<dbReference type="EMBL" id="VOAH01000018">
    <property type="protein sequence ID" value="TVP39253.1"/>
    <property type="molecule type" value="Genomic_DNA"/>
</dbReference>
<comment type="caution">
    <text evidence="1">The sequence shown here is derived from an EMBL/GenBank/DDBJ whole genome shotgun (WGS) entry which is preliminary data.</text>
</comment>
<reference evidence="1 2" key="1">
    <citation type="journal article" date="2019" name="Front. Microbiol.">
        <title>Ammonia Oxidation by the Arctic Terrestrial Thaumarchaeote Candidatus Nitrosocosmicus arcticus Is Stimulated by Increasing Temperatures.</title>
        <authorList>
            <person name="Alves R.J.E."/>
            <person name="Kerou M."/>
            <person name="Zappe A."/>
            <person name="Bittner R."/>
            <person name="Abby S.S."/>
            <person name="Schmidt H.A."/>
            <person name="Pfeifer K."/>
            <person name="Schleper C."/>
        </authorList>
    </citation>
    <scope>NUCLEOTIDE SEQUENCE [LARGE SCALE GENOMIC DNA]</scope>
    <source>
        <strain evidence="1 2">Kfb</strain>
    </source>
</reference>
<dbReference type="OrthoDB" id="4392at2157"/>